<proteinExistence type="predicted"/>
<dbReference type="Proteomes" id="UP001239257">
    <property type="component" value="Chromosome 2"/>
</dbReference>
<reference evidence="1" key="1">
    <citation type="submission" date="2022-02" db="EMBL/GenBank/DDBJ databases">
        <title>Emergence and expansion in Europe of a Vibrio aestuarianus clonal complex pathogenic for oysters.</title>
        <authorList>
            <person name="Mesnil A."/>
            <person name="Travers M.-A."/>
        </authorList>
    </citation>
    <scope>NUCLEOTIDE SEQUENCE</scope>
    <source>
        <strain evidence="1">U29</strain>
    </source>
</reference>
<dbReference type="EMBL" id="CP118710">
    <property type="protein sequence ID" value="WGK83777.1"/>
    <property type="molecule type" value="Genomic_DNA"/>
</dbReference>
<organism evidence="1 2">
    <name type="scientific">Vibrio aestuarianus</name>
    <dbReference type="NCBI Taxonomy" id="28171"/>
    <lineage>
        <taxon>Bacteria</taxon>
        <taxon>Pseudomonadati</taxon>
        <taxon>Pseudomonadota</taxon>
        <taxon>Gammaproteobacteria</taxon>
        <taxon>Vibrionales</taxon>
        <taxon>Vibrionaceae</taxon>
        <taxon>Vibrio</taxon>
    </lineage>
</organism>
<protein>
    <submittedName>
        <fullName evidence="1">HopJ type III effector protein</fullName>
    </submittedName>
</protein>
<name>A0A7X6N7X1_9VIBR</name>
<dbReference type="Gene3D" id="3.20.160.10">
    <property type="entry name" value="vpa0580 domain like"/>
    <property type="match status" value="1"/>
</dbReference>
<dbReference type="Pfam" id="PF08888">
    <property type="entry name" value="HopJ"/>
    <property type="match status" value="1"/>
</dbReference>
<evidence type="ECO:0000313" key="2">
    <source>
        <dbReference type="Proteomes" id="UP001239257"/>
    </source>
</evidence>
<evidence type="ECO:0000313" key="1">
    <source>
        <dbReference type="EMBL" id="WGK83777.1"/>
    </source>
</evidence>
<dbReference type="InterPro" id="IPR038604">
    <property type="entry name" value="HopJ_sf"/>
</dbReference>
<sequence>MELNELLTLLTRQPDSIVFSQVIETIDENYHFTPTEFKNGEILNAENQNNGSCKIFAFAQLQQLDKAQTLACFGDYYRKDVLQNPENDDHQNIRNFIEYGWDGIQFSNQALSIK</sequence>
<gene>
    <name evidence="1" type="ORF">PYE51_15325</name>
</gene>
<dbReference type="GeneID" id="79918805"/>
<dbReference type="RefSeq" id="WP_172532433.1">
    <property type="nucleotide sequence ID" value="NZ_CP118710.1"/>
</dbReference>
<accession>A0A7X6N7X1</accession>
<dbReference type="InterPro" id="IPR014984">
    <property type="entry name" value="HopJ"/>
</dbReference>
<dbReference type="AlphaFoldDB" id="A0A7X6N7X1"/>